<evidence type="ECO:0000313" key="9">
    <source>
        <dbReference type="Proteomes" id="UP000245506"/>
    </source>
</evidence>
<dbReference type="InterPro" id="IPR001320">
    <property type="entry name" value="Iontro_rcpt_C"/>
</dbReference>
<evidence type="ECO:0000259" key="6">
    <source>
        <dbReference type="SMART" id="SM00062"/>
    </source>
</evidence>
<organism evidence="8 9">
    <name type="scientific">Leucothrix arctica</name>
    <dbReference type="NCBI Taxonomy" id="1481894"/>
    <lineage>
        <taxon>Bacteria</taxon>
        <taxon>Pseudomonadati</taxon>
        <taxon>Pseudomonadota</taxon>
        <taxon>Gammaproteobacteria</taxon>
        <taxon>Thiotrichales</taxon>
        <taxon>Thiotrichaceae</taxon>
        <taxon>Leucothrix</taxon>
    </lineage>
</organism>
<sequence length="252" mass="27155">MTKKWLLSVALSATLLSGSVLAADTLRIGTEGAYAPYNFVNDDGKLAGFEIDLGNALCKEVDMECEFVKNDWDSIIPNLIAGNYDIIMAGMSITDERKKTIAFSDEYKAVDPSIYAALKDTKVDFEKLDGKSIGVQGSTIQASFLEEKYGKTSTIKSYGKPDQAVADLAAGNVDIMLADGEFVRTVTDGSNGMLVVVGPEEMIGGGIGIGMRQDAEKLKDTLNAGIAAMKADGRLDEIMVKYFKDVKPYKTN</sequence>
<dbReference type="Proteomes" id="UP000245506">
    <property type="component" value="Unassembled WGS sequence"/>
</dbReference>
<evidence type="ECO:0000256" key="4">
    <source>
        <dbReference type="RuleBase" id="RU003744"/>
    </source>
</evidence>
<dbReference type="SUPFAM" id="SSF53850">
    <property type="entry name" value="Periplasmic binding protein-like II"/>
    <property type="match status" value="1"/>
</dbReference>
<comment type="similarity">
    <text evidence="2 4">Belongs to the bacterial solute-binding protein 3 family.</text>
</comment>
<feature type="chain" id="PRO_5016465941" evidence="5">
    <location>
        <begin position="23"/>
        <end position="252"/>
    </location>
</feature>
<dbReference type="Pfam" id="PF00497">
    <property type="entry name" value="SBP_bac_3"/>
    <property type="match status" value="1"/>
</dbReference>
<dbReference type="InterPro" id="IPR018313">
    <property type="entry name" value="SBP_3_CS"/>
</dbReference>
<reference evidence="8 9" key="1">
    <citation type="submission" date="2018-05" db="EMBL/GenBank/DDBJ databases">
        <title>Leucothrix arctica sp. nov., isolated from Arctic seawater.</title>
        <authorList>
            <person name="Choi A."/>
            <person name="Baek K."/>
        </authorList>
    </citation>
    <scope>NUCLEOTIDE SEQUENCE [LARGE SCALE GENOMIC DNA]</scope>
    <source>
        <strain evidence="8 9">IMCC9719</strain>
    </source>
</reference>
<dbReference type="GO" id="GO:0016020">
    <property type="term" value="C:membrane"/>
    <property type="evidence" value="ECO:0007669"/>
    <property type="project" value="InterPro"/>
</dbReference>
<dbReference type="InterPro" id="IPR001638">
    <property type="entry name" value="Solute-binding_3/MltF_N"/>
</dbReference>
<dbReference type="GO" id="GO:0015276">
    <property type="term" value="F:ligand-gated monoatomic ion channel activity"/>
    <property type="evidence" value="ECO:0007669"/>
    <property type="project" value="InterPro"/>
</dbReference>
<evidence type="ECO:0000256" key="1">
    <source>
        <dbReference type="ARBA" id="ARBA00004196"/>
    </source>
</evidence>
<proteinExistence type="inferred from homology"/>
<feature type="domain" description="Solute-binding protein family 3/N-terminal" evidence="6">
    <location>
        <begin position="25"/>
        <end position="246"/>
    </location>
</feature>
<dbReference type="SMART" id="SM00062">
    <property type="entry name" value="PBPb"/>
    <property type="match status" value="1"/>
</dbReference>
<feature type="domain" description="Ionotropic glutamate receptor C-terminal" evidence="7">
    <location>
        <begin position="25"/>
        <end position="245"/>
    </location>
</feature>
<dbReference type="RefSeq" id="WP_109822718.1">
    <property type="nucleotide sequence ID" value="NZ_QGKL01000021.1"/>
</dbReference>
<evidence type="ECO:0000256" key="3">
    <source>
        <dbReference type="ARBA" id="ARBA00022729"/>
    </source>
</evidence>
<dbReference type="PANTHER" id="PTHR35936">
    <property type="entry name" value="MEMBRANE-BOUND LYTIC MUREIN TRANSGLYCOSYLASE F"/>
    <property type="match status" value="1"/>
</dbReference>
<keyword evidence="9" id="KW-1185">Reference proteome</keyword>
<comment type="caution">
    <text evidence="8">The sequence shown here is derived from an EMBL/GenBank/DDBJ whole genome shotgun (WGS) entry which is preliminary data.</text>
</comment>
<comment type="subcellular location">
    <subcellularLocation>
        <location evidence="1">Cell envelope</location>
    </subcellularLocation>
</comment>
<evidence type="ECO:0000259" key="7">
    <source>
        <dbReference type="SMART" id="SM00079"/>
    </source>
</evidence>
<dbReference type="SMART" id="SM00079">
    <property type="entry name" value="PBPe"/>
    <property type="match status" value="1"/>
</dbReference>
<gene>
    <name evidence="8" type="ORF">DKT75_07055</name>
</gene>
<evidence type="ECO:0000256" key="2">
    <source>
        <dbReference type="ARBA" id="ARBA00010333"/>
    </source>
</evidence>
<dbReference type="PROSITE" id="PS01039">
    <property type="entry name" value="SBP_BACTERIAL_3"/>
    <property type="match status" value="1"/>
</dbReference>
<dbReference type="OrthoDB" id="9768183at2"/>
<name>A0A317CLW7_9GAMM</name>
<feature type="signal peptide" evidence="5">
    <location>
        <begin position="1"/>
        <end position="22"/>
    </location>
</feature>
<evidence type="ECO:0000313" key="8">
    <source>
        <dbReference type="EMBL" id="PWQ97290.1"/>
    </source>
</evidence>
<keyword evidence="3 5" id="KW-0732">Signal</keyword>
<dbReference type="AlphaFoldDB" id="A0A317CLW7"/>
<accession>A0A317CLW7</accession>
<protein>
    <submittedName>
        <fullName evidence="8">Amino acid ABC transporter</fullName>
    </submittedName>
</protein>
<dbReference type="PANTHER" id="PTHR35936:SF19">
    <property type="entry name" value="AMINO-ACID-BINDING PROTEIN YXEM-RELATED"/>
    <property type="match status" value="1"/>
</dbReference>
<dbReference type="EMBL" id="QGKL01000021">
    <property type="protein sequence ID" value="PWQ97290.1"/>
    <property type="molecule type" value="Genomic_DNA"/>
</dbReference>
<dbReference type="GO" id="GO:0030313">
    <property type="term" value="C:cell envelope"/>
    <property type="evidence" value="ECO:0007669"/>
    <property type="project" value="UniProtKB-SubCell"/>
</dbReference>
<dbReference type="Gene3D" id="3.40.190.10">
    <property type="entry name" value="Periplasmic binding protein-like II"/>
    <property type="match status" value="2"/>
</dbReference>
<evidence type="ECO:0000256" key="5">
    <source>
        <dbReference type="SAM" id="SignalP"/>
    </source>
</evidence>